<keyword evidence="1" id="KW-0472">Membrane</keyword>
<dbReference type="Proteomes" id="UP000190625">
    <property type="component" value="Unassembled WGS sequence"/>
</dbReference>
<dbReference type="EMBL" id="FUWM01000003">
    <property type="protein sequence ID" value="SJZ31475.1"/>
    <property type="molecule type" value="Genomic_DNA"/>
</dbReference>
<keyword evidence="1" id="KW-1133">Transmembrane helix</keyword>
<dbReference type="RefSeq" id="WP_078808758.1">
    <property type="nucleotide sequence ID" value="NZ_FUWM01000003.1"/>
</dbReference>
<evidence type="ECO:0000256" key="1">
    <source>
        <dbReference type="SAM" id="Phobius"/>
    </source>
</evidence>
<accession>A0A1T4JN75</accession>
<dbReference type="STRING" id="142842.SAMN02745118_00231"/>
<keyword evidence="1" id="KW-0812">Transmembrane</keyword>
<dbReference type="NCBIfam" id="TIGR04086">
    <property type="entry name" value="TIGR04086_membr"/>
    <property type="match status" value="1"/>
</dbReference>
<keyword evidence="3" id="KW-1185">Reference proteome</keyword>
<proteinExistence type="predicted"/>
<sequence length="129" mass="13652">MAKDRNANETSLKVQSVSRGILISLGLLLSGSILIGLIITFANFDKIVVQRILIIFNYISILVGSFLTGGEVKKKGWLNGSLVGLSHMAVIFIISTFWVENLSAVGVGGMLAIGTVTGFIGGMLGINLQ</sequence>
<feature type="transmembrane region" description="Helical" evidence="1">
    <location>
        <begin position="48"/>
        <end position="69"/>
    </location>
</feature>
<dbReference type="Pfam" id="PF12670">
    <property type="entry name" value="DUF3792"/>
    <property type="match status" value="1"/>
</dbReference>
<reference evidence="3" key="1">
    <citation type="submission" date="2017-02" db="EMBL/GenBank/DDBJ databases">
        <authorList>
            <person name="Varghese N."/>
            <person name="Submissions S."/>
        </authorList>
    </citation>
    <scope>NUCLEOTIDE SEQUENCE [LARGE SCALE GENOMIC DNA]</scope>
    <source>
        <strain evidence="3">ATCC BAA-73</strain>
    </source>
</reference>
<dbReference type="InterPro" id="IPR023804">
    <property type="entry name" value="DUF3792_TM"/>
</dbReference>
<feature type="transmembrane region" description="Helical" evidence="1">
    <location>
        <begin position="21"/>
        <end position="42"/>
    </location>
</feature>
<evidence type="ECO:0000313" key="3">
    <source>
        <dbReference type="Proteomes" id="UP000190625"/>
    </source>
</evidence>
<dbReference type="OrthoDB" id="2086722at2"/>
<protein>
    <submittedName>
        <fullName evidence="2">Putative membrane protein, TIGR04086 family</fullName>
    </submittedName>
</protein>
<organism evidence="2 3">
    <name type="scientific">Selenihalanaerobacter shriftii</name>
    <dbReference type="NCBI Taxonomy" id="142842"/>
    <lineage>
        <taxon>Bacteria</taxon>
        <taxon>Bacillati</taxon>
        <taxon>Bacillota</taxon>
        <taxon>Clostridia</taxon>
        <taxon>Halanaerobiales</taxon>
        <taxon>Halobacteroidaceae</taxon>
        <taxon>Selenihalanaerobacter</taxon>
    </lineage>
</organism>
<gene>
    <name evidence="2" type="ORF">SAMN02745118_00231</name>
</gene>
<feature type="transmembrane region" description="Helical" evidence="1">
    <location>
        <begin position="76"/>
        <end position="98"/>
    </location>
</feature>
<feature type="transmembrane region" description="Helical" evidence="1">
    <location>
        <begin position="104"/>
        <end position="126"/>
    </location>
</feature>
<name>A0A1T4JN75_9FIRM</name>
<evidence type="ECO:0000313" key="2">
    <source>
        <dbReference type="EMBL" id="SJZ31475.1"/>
    </source>
</evidence>
<dbReference type="AlphaFoldDB" id="A0A1T4JN75"/>